<evidence type="ECO:0000256" key="11">
    <source>
        <dbReference type="ARBA" id="ARBA00048212"/>
    </source>
</evidence>
<comment type="caution">
    <text evidence="16">The sequence shown here is derived from an EMBL/GenBank/DDBJ whole genome shotgun (WGS) entry which is preliminary data.</text>
</comment>
<dbReference type="InterPro" id="IPR043132">
    <property type="entry name" value="BCAT-like_C"/>
</dbReference>
<comment type="catalytic activity">
    <reaction evidence="13">
        <text>L-leucine + 2-oxoglutarate = 4-methyl-2-oxopentanoate + L-glutamate</text>
        <dbReference type="Rhea" id="RHEA:18321"/>
        <dbReference type="ChEBI" id="CHEBI:16810"/>
        <dbReference type="ChEBI" id="CHEBI:17865"/>
        <dbReference type="ChEBI" id="CHEBI:29985"/>
        <dbReference type="ChEBI" id="CHEBI:57427"/>
        <dbReference type="EC" id="2.6.1.42"/>
    </reaction>
</comment>
<evidence type="ECO:0000256" key="1">
    <source>
        <dbReference type="ARBA" id="ARBA00001933"/>
    </source>
</evidence>
<comment type="catalytic activity">
    <reaction evidence="12">
        <text>L-isoleucine + 2-oxoglutarate = (S)-3-methyl-2-oxopentanoate + L-glutamate</text>
        <dbReference type="Rhea" id="RHEA:24801"/>
        <dbReference type="ChEBI" id="CHEBI:16810"/>
        <dbReference type="ChEBI" id="CHEBI:29985"/>
        <dbReference type="ChEBI" id="CHEBI:35146"/>
        <dbReference type="ChEBI" id="CHEBI:58045"/>
        <dbReference type="EC" id="2.6.1.42"/>
    </reaction>
</comment>
<evidence type="ECO:0000256" key="13">
    <source>
        <dbReference type="ARBA" id="ARBA00049229"/>
    </source>
</evidence>
<accession>A0A6P0DQQ5</accession>
<comment type="catalytic activity">
    <reaction evidence="11">
        <text>L-valine + 2-oxoglutarate = 3-methyl-2-oxobutanoate + L-glutamate</text>
        <dbReference type="Rhea" id="RHEA:24813"/>
        <dbReference type="ChEBI" id="CHEBI:11851"/>
        <dbReference type="ChEBI" id="CHEBI:16810"/>
        <dbReference type="ChEBI" id="CHEBI:29985"/>
        <dbReference type="ChEBI" id="CHEBI:57762"/>
        <dbReference type="EC" id="2.6.1.42"/>
    </reaction>
</comment>
<evidence type="ECO:0000256" key="6">
    <source>
        <dbReference type="ARBA" id="ARBA00009320"/>
    </source>
</evidence>
<evidence type="ECO:0000256" key="10">
    <source>
        <dbReference type="ARBA" id="ARBA00023304"/>
    </source>
</evidence>
<dbReference type="FunFam" id="3.20.10.10:FF:000002">
    <property type="entry name" value="D-alanine aminotransferase"/>
    <property type="match status" value="1"/>
</dbReference>
<comment type="pathway">
    <text evidence="5">Amino-acid biosynthesis; L-leucine biosynthesis; L-leucine from 3-methyl-2-oxobutanoate: step 4/4.</text>
</comment>
<dbReference type="GO" id="GO:0004084">
    <property type="term" value="F:branched-chain-amino-acid transaminase activity"/>
    <property type="evidence" value="ECO:0007669"/>
    <property type="project" value="UniProtKB-EC"/>
</dbReference>
<dbReference type="RefSeq" id="WP_204347800.1">
    <property type="nucleotide sequence ID" value="NZ_WXXP01000520.1"/>
</dbReference>
<proteinExistence type="inferred from homology"/>
<evidence type="ECO:0000256" key="4">
    <source>
        <dbReference type="ARBA" id="ARBA00004931"/>
    </source>
</evidence>
<evidence type="ECO:0000256" key="8">
    <source>
        <dbReference type="ARBA" id="ARBA00014472"/>
    </source>
</evidence>
<dbReference type="InterPro" id="IPR001544">
    <property type="entry name" value="Aminotrans_IV"/>
</dbReference>
<dbReference type="PANTHER" id="PTHR42743">
    <property type="entry name" value="AMINO-ACID AMINOTRANSFERASE"/>
    <property type="match status" value="1"/>
</dbReference>
<keyword evidence="16" id="KW-0032">Aminotransferase</keyword>
<evidence type="ECO:0000256" key="15">
    <source>
        <dbReference type="RuleBase" id="RU004516"/>
    </source>
</evidence>
<keyword evidence="10" id="KW-0100">Branched-chain amino acid biosynthesis</keyword>
<reference evidence="16 17" key="1">
    <citation type="submission" date="2020-01" db="EMBL/GenBank/DDBJ databases">
        <title>Rhizobium genotypes associated with high levels of biological nitrogen fixation by grain legumes in a temperate-maritime cropping system.</title>
        <authorList>
            <person name="Maluk M."/>
            <person name="Francesc Ferrando Molina F."/>
            <person name="Lopez Del Egido L."/>
            <person name="Lafos M."/>
            <person name="Langarica-Fuentes A."/>
            <person name="Gebre Yohannes G."/>
            <person name="Young M.W."/>
            <person name="Martin P."/>
            <person name="Gantlett R."/>
            <person name="Kenicer G."/>
            <person name="Hawes C."/>
            <person name="Begg G.S."/>
            <person name="Quilliam R.S."/>
            <person name="Squire G.R."/>
            <person name="Poole P.S."/>
            <person name="Young P.W."/>
            <person name="Iannetta P.M."/>
            <person name="James E.K."/>
        </authorList>
    </citation>
    <scope>NUCLEOTIDE SEQUENCE [LARGE SCALE GENOMIC DNA]</scope>
    <source>
        <strain evidence="16 17">JHI944</strain>
    </source>
</reference>
<comment type="similarity">
    <text evidence="6 14">Belongs to the class-IV pyridoxal-phosphate-dependent aminotransferase family.</text>
</comment>
<evidence type="ECO:0000256" key="7">
    <source>
        <dbReference type="ARBA" id="ARBA00013053"/>
    </source>
</evidence>
<comment type="pathway">
    <text evidence="3">Amino-acid biosynthesis; L-isoleucine biosynthesis; L-isoleucine from 2-oxobutanoate: step 4/4.</text>
</comment>
<evidence type="ECO:0000313" key="17">
    <source>
        <dbReference type="Proteomes" id="UP000471409"/>
    </source>
</evidence>
<dbReference type="EMBL" id="WXXP01000520">
    <property type="protein sequence ID" value="NEK55418.1"/>
    <property type="molecule type" value="Genomic_DNA"/>
</dbReference>
<name>A0A6P0DQQ5_RHILE</name>
<evidence type="ECO:0000256" key="9">
    <source>
        <dbReference type="ARBA" id="ARBA00022898"/>
    </source>
</evidence>
<dbReference type="GO" id="GO:0008652">
    <property type="term" value="P:amino acid biosynthetic process"/>
    <property type="evidence" value="ECO:0007669"/>
    <property type="project" value="UniProtKB-ARBA"/>
</dbReference>
<dbReference type="Pfam" id="PF01063">
    <property type="entry name" value="Aminotran_4"/>
    <property type="match status" value="1"/>
</dbReference>
<keyword evidence="16" id="KW-0808">Transferase</keyword>
<evidence type="ECO:0000256" key="2">
    <source>
        <dbReference type="ARBA" id="ARBA00003109"/>
    </source>
</evidence>
<dbReference type="CDD" id="cd00449">
    <property type="entry name" value="PLPDE_IV"/>
    <property type="match status" value="1"/>
</dbReference>
<dbReference type="PROSITE" id="PS00770">
    <property type="entry name" value="AA_TRANSFER_CLASS_4"/>
    <property type="match status" value="1"/>
</dbReference>
<evidence type="ECO:0000256" key="5">
    <source>
        <dbReference type="ARBA" id="ARBA00005072"/>
    </source>
</evidence>
<comment type="pathway">
    <text evidence="4">Amino-acid biosynthesis; L-valine biosynthesis; L-valine from pyruvate: step 4/4.</text>
</comment>
<evidence type="ECO:0000313" key="16">
    <source>
        <dbReference type="EMBL" id="NEK55418.1"/>
    </source>
</evidence>
<dbReference type="AlphaFoldDB" id="A0A6P0DQQ5"/>
<dbReference type="InterPro" id="IPR036038">
    <property type="entry name" value="Aminotransferase-like"/>
</dbReference>
<dbReference type="GO" id="GO:0009082">
    <property type="term" value="P:branched-chain amino acid biosynthetic process"/>
    <property type="evidence" value="ECO:0007669"/>
    <property type="project" value="UniProtKB-KW"/>
</dbReference>
<feature type="non-terminal residue" evidence="16">
    <location>
        <position position="1"/>
    </location>
</feature>
<protein>
    <recommendedName>
        <fullName evidence="8">Probable branched-chain-amino-acid aminotransferase</fullName>
        <ecNumber evidence="7">2.6.1.42</ecNumber>
    </recommendedName>
</protein>
<dbReference type="InterPro" id="IPR050571">
    <property type="entry name" value="Class-IV_PLP-Dep_Aminotrnsfr"/>
</dbReference>
<comment type="cofactor">
    <cofactor evidence="1 15">
        <name>pyridoxal 5'-phosphate</name>
        <dbReference type="ChEBI" id="CHEBI:597326"/>
    </cofactor>
</comment>
<dbReference type="Gene3D" id="3.20.10.10">
    <property type="entry name" value="D-amino Acid Aminotransferase, subunit A, domain 2"/>
    <property type="match status" value="1"/>
</dbReference>
<organism evidence="16 17">
    <name type="scientific">Rhizobium leguminosarum</name>
    <dbReference type="NCBI Taxonomy" id="384"/>
    <lineage>
        <taxon>Bacteria</taxon>
        <taxon>Pseudomonadati</taxon>
        <taxon>Pseudomonadota</taxon>
        <taxon>Alphaproteobacteria</taxon>
        <taxon>Hyphomicrobiales</taxon>
        <taxon>Rhizobiaceae</taxon>
        <taxon>Rhizobium/Agrobacterium group</taxon>
        <taxon>Rhizobium</taxon>
    </lineage>
</organism>
<dbReference type="SUPFAM" id="SSF56752">
    <property type="entry name" value="D-aminoacid aminotransferase-like PLP-dependent enzymes"/>
    <property type="match status" value="1"/>
</dbReference>
<evidence type="ECO:0000256" key="12">
    <source>
        <dbReference type="ARBA" id="ARBA00048798"/>
    </source>
</evidence>
<dbReference type="InterPro" id="IPR018300">
    <property type="entry name" value="Aminotrans_IV_CS"/>
</dbReference>
<dbReference type="PANTHER" id="PTHR42743:SF11">
    <property type="entry name" value="AMINODEOXYCHORISMATE LYASE"/>
    <property type="match status" value="1"/>
</dbReference>
<evidence type="ECO:0000256" key="14">
    <source>
        <dbReference type="RuleBase" id="RU004106"/>
    </source>
</evidence>
<gene>
    <name evidence="16" type="ORF">GUK36_40010</name>
</gene>
<keyword evidence="10" id="KW-0028">Amino-acid biosynthesis</keyword>
<evidence type="ECO:0000256" key="3">
    <source>
        <dbReference type="ARBA" id="ARBA00004824"/>
    </source>
</evidence>
<dbReference type="EC" id="2.6.1.42" evidence="7"/>
<keyword evidence="9 15" id="KW-0663">Pyridoxal phosphate</keyword>
<dbReference type="Proteomes" id="UP000471409">
    <property type="component" value="Unassembled WGS sequence"/>
</dbReference>
<comment type="function">
    <text evidence="2">Acts on leucine, isoleucine and valine.</text>
</comment>
<sequence>AEARSRGFDNALVRDLNGNVVETASSNVFMVRDGVVLTPAANRTFLAGITRSRVIGLLRKAGFDVHEATLSVEDFMQADEIFTTGNYSKVVGVIRLDGRDLQEGPVTRKALELYMDWAFGRSESEE</sequence>